<dbReference type="OrthoDB" id="10252326at2759"/>
<dbReference type="GO" id="GO:0005759">
    <property type="term" value="C:mitochondrial matrix"/>
    <property type="evidence" value="ECO:0007669"/>
    <property type="project" value="UniProtKB-SubCell"/>
</dbReference>
<comment type="catalytic activity">
    <reaction evidence="11">
        <text>carbamoyl phosphate + L-ornithine = L-citrulline + phosphate + H(+)</text>
        <dbReference type="Rhea" id="RHEA:19513"/>
        <dbReference type="ChEBI" id="CHEBI:15378"/>
        <dbReference type="ChEBI" id="CHEBI:43474"/>
        <dbReference type="ChEBI" id="CHEBI:46911"/>
        <dbReference type="ChEBI" id="CHEBI:57743"/>
        <dbReference type="ChEBI" id="CHEBI:58228"/>
        <dbReference type="EC" id="2.1.3.3"/>
    </reaction>
</comment>
<reference evidence="16" key="1">
    <citation type="submission" date="2022-11" db="EMBL/GenBank/DDBJ databases">
        <authorList>
            <person name="Petersen C."/>
        </authorList>
    </citation>
    <scope>NUCLEOTIDE SEQUENCE</scope>
    <source>
        <strain evidence="16">IBT 34128</strain>
    </source>
</reference>
<comment type="similarity">
    <text evidence="3">Belongs to the aspartate/ornithine carbamoyltransferase superfamily. OTCase family.</text>
</comment>
<dbReference type="EC" id="2.1.3.3" evidence="5"/>
<evidence type="ECO:0000256" key="12">
    <source>
        <dbReference type="RuleBase" id="RU003634"/>
    </source>
</evidence>
<evidence type="ECO:0000313" key="16">
    <source>
        <dbReference type="EMBL" id="KAJ5105441.1"/>
    </source>
</evidence>
<dbReference type="FunFam" id="3.40.50.1370:FF:000017">
    <property type="entry name" value="Ornithine carbamoyltransferase"/>
    <property type="match status" value="1"/>
</dbReference>
<comment type="pathway">
    <text evidence="2">Amino-acid biosynthesis; L-arginine biosynthesis; L-arginine from L-ornithine and carbamoyl phosphate: step 1/3.</text>
</comment>
<evidence type="ECO:0000256" key="2">
    <source>
        <dbReference type="ARBA" id="ARBA00004975"/>
    </source>
</evidence>
<evidence type="ECO:0000259" key="14">
    <source>
        <dbReference type="Pfam" id="PF00185"/>
    </source>
</evidence>
<evidence type="ECO:0000256" key="6">
    <source>
        <dbReference type="ARBA" id="ARBA00021536"/>
    </source>
</evidence>
<dbReference type="RefSeq" id="XP_056514437.1">
    <property type="nucleotide sequence ID" value="XM_056653370.1"/>
</dbReference>
<protein>
    <recommendedName>
        <fullName evidence="6">Ornithine carbamoyltransferase, mitochondrial</fullName>
        <ecNumber evidence="5">2.1.3.3</ecNumber>
    </recommendedName>
    <alternativeName>
        <fullName evidence="10">Ornithine transcarbamylase</fullName>
    </alternativeName>
</protein>
<feature type="domain" description="Aspartate/ornithine carbamoyltransferase carbamoyl-P binding" evidence="15">
    <location>
        <begin position="54"/>
        <end position="198"/>
    </location>
</feature>
<dbReference type="GO" id="GO:0016597">
    <property type="term" value="F:amino acid binding"/>
    <property type="evidence" value="ECO:0007669"/>
    <property type="project" value="InterPro"/>
</dbReference>
<dbReference type="PROSITE" id="PS00097">
    <property type="entry name" value="CARBAMOYLTRANSFERASE"/>
    <property type="match status" value="1"/>
</dbReference>
<dbReference type="SUPFAM" id="SSF53671">
    <property type="entry name" value="Aspartate/ornithine carbamoyltransferase"/>
    <property type="match status" value="1"/>
</dbReference>
<dbReference type="PANTHER" id="PTHR45753">
    <property type="entry name" value="ORNITHINE CARBAMOYLTRANSFERASE, MITOCHONDRIAL"/>
    <property type="match status" value="1"/>
</dbReference>
<keyword evidence="7" id="KW-0055">Arginine biosynthesis</keyword>
<dbReference type="NCBIfam" id="NF001986">
    <property type="entry name" value="PRK00779.1"/>
    <property type="match status" value="1"/>
</dbReference>
<feature type="compositionally biased region" description="Polar residues" evidence="13">
    <location>
        <begin position="14"/>
        <end position="25"/>
    </location>
</feature>
<dbReference type="GeneID" id="81392538"/>
<dbReference type="NCBIfam" id="TIGR00658">
    <property type="entry name" value="orni_carb_tr"/>
    <property type="match status" value="1"/>
</dbReference>
<evidence type="ECO:0000256" key="4">
    <source>
        <dbReference type="ARBA" id="ARBA00011233"/>
    </source>
</evidence>
<dbReference type="Gene3D" id="3.40.50.1370">
    <property type="entry name" value="Aspartate/ornithine carbamoyltransferase"/>
    <property type="match status" value="2"/>
</dbReference>
<dbReference type="GO" id="GO:0004585">
    <property type="term" value="F:ornithine carbamoyltransferase activity"/>
    <property type="evidence" value="ECO:0007669"/>
    <property type="project" value="UniProtKB-EC"/>
</dbReference>
<dbReference type="PRINTS" id="PR00102">
    <property type="entry name" value="OTCASE"/>
</dbReference>
<evidence type="ECO:0000256" key="10">
    <source>
        <dbReference type="ARBA" id="ARBA00033269"/>
    </source>
</evidence>
<dbReference type="InterPro" id="IPR006131">
    <property type="entry name" value="Asp_carbamoyltransf_Asp/Orn-bd"/>
</dbReference>
<dbReference type="EMBL" id="JAPMSZ010000004">
    <property type="protein sequence ID" value="KAJ5105441.1"/>
    <property type="molecule type" value="Genomic_DNA"/>
</dbReference>
<name>A0A9W9FS54_9EURO</name>
<dbReference type="FunFam" id="3.40.50.1370:FF:000009">
    <property type="entry name" value="Ornithine carbamoyltransferase, mitochondrial"/>
    <property type="match status" value="1"/>
</dbReference>
<evidence type="ECO:0000256" key="7">
    <source>
        <dbReference type="ARBA" id="ARBA00022571"/>
    </source>
</evidence>
<evidence type="ECO:0000256" key="11">
    <source>
        <dbReference type="ARBA" id="ARBA00048772"/>
    </source>
</evidence>
<keyword evidence="17" id="KW-1185">Reference proteome</keyword>
<evidence type="ECO:0000256" key="1">
    <source>
        <dbReference type="ARBA" id="ARBA00004305"/>
    </source>
</evidence>
<comment type="subunit">
    <text evidence="4">Homotrimer.</text>
</comment>
<keyword evidence="8" id="KW-0028">Amino-acid biosynthesis</keyword>
<reference evidence="16" key="2">
    <citation type="journal article" date="2023" name="IMA Fungus">
        <title>Comparative genomic study of the Penicillium genus elucidates a diverse pangenome and 15 lateral gene transfer events.</title>
        <authorList>
            <person name="Petersen C."/>
            <person name="Sorensen T."/>
            <person name="Nielsen M.R."/>
            <person name="Sondergaard T.E."/>
            <person name="Sorensen J.L."/>
            <person name="Fitzpatrick D.A."/>
            <person name="Frisvad J.C."/>
            <person name="Nielsen K.L."/>
        </authorList>
    </citation>
    <scope>NUCLEOTIDE SEQUENCE</scope>
    <source>
        <strain evidence="16">IBT 34128</strain>
    </source>
</reference>
<feature type="region of interest" description="Disordered" evidence="13">
    <location>
        <begin position="1"/>
        <end position="25"/>
    </location>
</feature>
<dbReference type="GO" id="GO:0042450">
    <property type="term" value="P:L-arginine biosynthetic process via ornithine"/>
    <property type="evidence" value="ECO:0007669"/>
    <property type="project" value="TreeGrafter"/>
</dbReference>
<accession>A0A9W9FS54</accession>
<dbReference type="InterPro" id="IPR036901">
    <property type="entry name" value="Asp/Orn_carbamoylTrfase_sf"/>
</dbReference>
<evidence type="ECO:0000256" key="9">
    <source>
        <dbReference type="ARBA" id="ARBA00022679"/>
    </source>
</evidence>
<dbReference type="GO" id="GO:0019240">
    <property type="term" value="P:citrulline biosynthetic process"/>
    <property type="evidence" value="ECO:0007669"/>
    <property type="project" value="TreeGrafter"/>
</dbReference>
<feature type="domain" description="Aspartate/ornithine carbamoyltransferase Asp/Orn-binding" evidence="14">
    <location>
        <begin position="213"/>
        <end position="368"/>
    </location>
</feature>
<gene>
    <name evidence="16" type="ORF">NUU61_002788</name>
</gene>
<dbReference type="Proteomes" id="UP001141434">
    <property type="component" value="Unassembled WGS sequence"/>
</dbReference>
<evidence type="ECO:0000256" key="5">
    <source>
        <dbReference type="ARBA" id="ARBA00013007"/>
    </source>
</evidence>
<proteinExistence type="inferred from homology"/>
<sequence length="380" mass="40861">MASGLQAAARHGAQSVTQLAGSTSSLRRTIQANGLRRFAHQTQTSPPTSPFAPRHLLSIADLTPAEFATLVRNAASHKRAIKSGAIPQSLLGSLSGKTVAMMFNKRSTRTRVSTEAAAVQMGGHPMFLGKEDIQLGVNESLYDTSVVISSMVSCLVARVSKHSDVADLAKHSSVPVINALCDSFHPLQIIADFLTIYEAFPPKAHHLSSLGLEGLKIAWVGDANNVLFDLAIGATKMGVDMVVATPAGYEIPADMLEIIQRAGEGVSRPGKLTQTNVPEEAVKGADLLVTDTWVSMGQEEEKIKRMQAFKGFQITPELAQRGGANGGWKFMHCLPRHPEEVSDEVFYSPRSLVFPEAENRLWAAIAALEGFVVNKGKIVE</sequence>
<evidence type="ECO:0000256" key="8">
    <source>
        <dbReference type="ARBA" id="ARBA00022605"/>
    </source>
</evidence>
<comment type="subcellular location">
    <subcellularLocation>
        <location evidence="1">Mitochondrion matrix</location>
    </subcellularLocation>
</comment>
<dbReference type="InterPro" id="IPR002292">
    <property type="entry name" value="Orn/put_carbamltrans"/>
</dbReference>
<keyword evidence="9 12" id="KW-0808">Transferase</keyword>
<evidence type="ECO:0000256" key="3">
    <source>
        <dbReference type="ARBA" id="ARBA00007805"/>
    </source>
</evidence>
<dbReference type="PANTHER" id="PTHR45753:SF3">
    <property type="entry name" value="ORNITHINE TRANSCARBAMYLASE, MITOCHONDRIAL"/>
    <property type="match status" value="1"/>
</dbReference>
<dbReference type="InterPro" id="IPR006132">
    <property type="entry name" value="Asp/Orn_carbamoyltranf_P-bd"/>
</dbReference>
<dbReference type="InterPro" id="IPR006130">
    <property type="entry name" value="Asp/Orn_carbamoylTrfase"/>
</dbReference>
<dbReference type="Pfam" id="PF00185">
    <property type="entry name" value="OTCace"/>
    <property type="match status" value="1"/>
</dbReference>
<evidence type="ECO:0000259" key="15">
    <source>
        <dbReference type="Pfam" id="PF02729"/>
    </source>
</evidence>
<comment type="caution">
    <text evidence="16">The sequence shown here is derived from an EMBL/GenBank/DDBJ whole genome shotgun (WGS) entry which is preliminary data.</text>
</comment>
<evidence type="ECO:0000256" key="13">
    <source>
        <dbReference type="SAM" id="MobiDB-lite"/>
    </source>
</evidence>
<organism evidence="16 17">
    <name type="scientific">Penicillium alfredii</name>
    <dbReference type="NCBI Taxonomy" id="1506179"/>
    <lineage>
        <taxon>Eukaryota</taxon>
        <taxon>Fungi</taxon>
        <taxon>Dikarya</taxon>
        <taxon>Ascomycota</taxon>
        <taxon>Pezizomycotina</taxon>
        <taxon>Eurotiomycetes</taxon>
        <taxon>Eurotiomycetidae</taxon>
        <taxon>Eurotiales</taxon>
        <taxon>Aspergillaceae</taxon>
        <taxon>Penicillium</taxon>
    </lineage>
</organism>
<dbReference type="Pfam" id="PF02729">
    <property type="entry name" value="OTCace_N"/>
    <property type="match status" value="1"/>
</dbReference>
<dbReference type="PRINTS" id="PR00100">
    <property type="entry name" value="AOTCASE"/>
</dbReference>
<evidence type="ECO:0000313" key="17">
    <source>
        <dbReference type="Proteomes" id="UP001141434"/>
    </source>
</evidence>
<dbReference type="AlphaFoldDB" id="A0A9W9FS54"/>